<dbReference type="PRINTS" id="PR00909">
    <property type="entry name" value="SPERMDNBNDNG"/>
</dbReference>
<dbReference type="PANTHER" id="PTHR30222">
    <property type="entry name" value="SPERMIDINE/PUTRESCINE-BINDING PERIPLASMIC PROTEIN"/>
    <property type="match status" value="1"/>
</dbReference>
<evidence type="ECO:0000256" key="3">
    <source>
        <dbReference type="ARBA" id="ARBA00022729"/>
    </source>
</evidence>
<dbReference type="InterPro" id="IPR001188">
    <property type="entry name" value="Sperm_putr-bd"/>
</dbReference>
<protein>
    <submittedName>
        <fullName evidence="6">ABC transporter substrate-binding protein</fullName>
    </submittedName>
</protein>
<evidence type="ECO:0000313" key="6">
    <source>
        <dbReference type="EMBL" id="MDQ7248318.1"/>
    </source>
</evidence>
<name>A0ABU0YNE8_9PROT</name>
<accession>A0ABU0YNE8</accession>
<keyword evidence="7" id="KW-1185">Reference proteome</keyword>
<evidence type="ECO:0000313" key="7">
    <source>
        <dbReference type="Proteomes" id="UP001230156"/>
    </source>
</evidence>
<feature type="signal peptide" evidence="5">
    <location>
        <begin position="1"/>
        <end position="29"/>
    </location>
</feature>
<dbReference type="Gene3D" id="3.40.190.10">
    <property type="entry name" value="Periplasmic binding protein-like II"/>
    <property type="match status" value="2"/>
</dbReference>
<dbReference type="RefSeq" id="WP_379955772.1">
    <property type="nucleotide sequence ID" value="NZ_JAUYVI010000003.1"/>
</dbReference>
<evidence type="ECO:0000256" key="1">
    <source>
        <dbReference type="ARBA" id="ARBA00004418"/>
    </source>
</evidence>
<dbReference type="Pfam" id="PF13416">
    <property type="entry name" value="SBP_bac_8"/>
    <property type="match status" value="1"/>
</dbReference>
<comment type="caution">
    <text evidence="6">The sequence shown here is derived from an EMBL/GenBank/DDBJ whole genome shotgun (WGS) entry which is preliminary data.</text>
</comment>
<comment type="subcellular location">
    <subcellularLocation>
        <location evidence="1">Periplasm</location>
    </subcellularLocation>
</comment>
<evidence type="ECO:0000256" key="2">
    <source>
        <dbReference type="ARBA" id="ARBA00022448"/>
    </source>
</evidence>
<feature type="chain" id="PRO_5046510226" evidence="5">
    <location>
        <begin position="30"/>
        <end position="345"/>
    </location>
</feature>
<dbReference type="Proteomes" id="UP001230156">
    <property type="component" value="Unassembled WGS sequence"/>
</dbReference>
<dbReference type="CDD" id="cd13588">
    <property type="entry name" value="PBP2_polyamine_1"/>
    <property type="match status" value="1"/>
</dbReference>
<dbReference type="InterPro" id="IPR006059">
    <property type="entry name" value="SBP"/>
</dbReference>
<dbReference type="EMBL" id="JAUYVI010000003">
    <property type="protein sequence ID" value="MDQ7248318.1"/>
    <property type="molecule type" value="Genomic_DNA"/>
</dbReference>
<evidence type="ECO:0000256" key="5">
    <source>
        <dbReference type="SAM" id="SignalP"/>
    </source>
</evidence>
<gene>
    <name evidence="6" type="ORF">Q8A70_11610</name>
</gene>
<reference evidence="7" key="1">
    <citation type="submission" date="2023-08" db="EMBL/GenBank/DDBJ databases">
        <title>Rhodospirillaceae gen. nov., a novel taxon isolated from the Yangtze River Yuezi River estuary sludge.</title>
        <authorList>
            <person name="Ruan L."/>
        </authorList>
    </citation>
    <scope>NUCLEOTIDE SEQUENCE [LARGE SCALE GENOMIC DNA]</scope>
    <source>
        <strain evidence="7">R-7</strain>
    </source>
</reference>
<organism evidence="6 7">
    <name type="scientific">Dongia sedimenti</name>
    <dbReference type="NCBI Taxonomy" id="3064282"/>
    <lineage>
        <taxon>Bacteria</taxon>
        <taxon>Pseudomonadati</taxon>
        <taxon>Pseudomonadota</taxon>
        <taxon>Alphaproteobacteria</taxon>
        <taxon>Rhodospirillales</taxon>
        <taxon>Dongiaceae</taxon>
        <taxon>Dongia</taxon>
    </lineage>
</organism>
<sequence>MLKSVIRGALPMLAAATMLAMSSSAPAMAKELRVLAWQGYADDDWVKAFEKETGADVKVVFIGSDDEIWAKIKGSEGKDFDVMAVNTGQLQRYIDAKLVQPIDLSKIPDQKANQLPIFNDLTKVKGVMRDGQLYAVPFCFDSIGIIYNTDEVKTPPTSMDVLWDPQYKGKVLAYDNGEHNFSFTALTQGVQDPFHLTAEQMAAAKEKLLKLKPNVLSFYTTADEATQIYKNNDIALVWANYGQQQVKSLQDAGAHVAYVNPKEGALSWLDTWAVTVGAQDKDLAEQWINFLMSKQIGAQLTERTGFGSTTAPSSNAKPDDKLIYVETVEDPTKRADLWNEIKAAQ</sequence>
<dbReference type="SUPFAM" id="SSF53850">
    <property type="entry name" value="Periplasmic binding protein-like II"/>
    <property type="match status" value="1"/>
</dbReference>
<keyword evidence="4" id="KW-0574">Periplasm</keyword>
<dbReference type="PANTHER" id="PTHR30222:SF17">
    <property type="entry name" value="SPERMIDINE_PUTRESCINE-BINDING PERIPLASMIC PROTEIN"/>
    <property type="match status" value="1"/>
</dbReference>
<keyword evidence="3 5" id="KW-0732">Signal</keyword>
<proteinExistence type="predicted"/>
<evidence type="ECO:0000256" key="4">
    <source>
        <dbReference type="ARBA" id="ARBA00022764"/>
    </source>
</evidence>
<keyword evidence="2" id="KW-0813">Transport</keyword>